<comment type="function">
    <text evidence="17 18">Catalyzes the last two sequential reactions in the de novo biosynthetic pathway for UDP-N-acetylglucosamine (UDP-GlcNAc). The C-terminal domain catalyzes the transfer of acetyl group from acetyl coenzyme A to glucosamine-1-phosphate (GlcN-1-P) to produce N-acetylglucosamine-1-phosphate (GlcNAc-1-P), which is converted into UDP-GlcNAc by the transfer of uridine 5-monophosphate (from uridine 5-triphosphate), a reaction catalyzed by the N-terminal domain.</text>
</comment>
<keyword evidence="21" id="KW-1185">Reference proteome</keyword>
<feature type="region of interest" description="Pyrophosphorylase" evidence="18">
    <location>
        <begin position="1"/>
        <end position="228"/>
    </location>
</feature>
<evidence type="ECO:0000313" key="21">
    <source>
        <dbReference type="Proteomes" id="UP000249590"/>
    </source>
</evidence>
<feature type="binding site" evidence="18">
    <location>
        <begin position="9"/>
        <end position="12"/>
    </location>
    <ligand>
        <name>UDP-N-acetyl-alpha-D-glucosamine</name>
        <dbReference type="ChEBI" id="CHEBI:57705"/>
    </ligand>
</feature>
<keyword evidence="6 18" id="KW-0548">Nucleotidyltransferase</keyword>
<dbReference type="GO" id="GO:0009252">
    <property type="term" value="P:peptidoglycan biosynthetic process"/>
    <property type="evidence" value="ECO:0007669"/>
    <property type="project" value="UniProtKB-UniRule"/>
</dbReference>
<comment type="pathway">
    <text evidence="18">Nucleotide-sugar biosynthesis; UDP-N-acetyl-alpha-D-glucosamine biosynthesis; N-acetyl-alpha-D-glucosamine 1-phosphate from alpha-D-glucosamine 6-phosphate (route II): step 2/2.</text>
</comment>
<protein>
    <recommendedName>
        <fullName evidence="18">Bifunctional protein GlmU</fullName>
    </recommendedName>
    <domain>
        <recommendedName>
            <fullName evidence="18">UDP-N-acetylglucosamine pyrophosphorylase</fullName>
            <ecNumber evidence="18">2.7.7.23</ecNumber>
        </recommendedName>
        <alternativeName>
            <fullName evidence="18">N-acetylglucosamine-1-phosphate uridyltransferase</fullName>
        </alternativeName>
    </domain>
    <domain>
        <recommendedName>
            <fullName evidence="18">Glucosamine-1-phosphate N-acetyltransferase</fullName>
            <ecNumber evidence="18">2.3.1.157</ecNumber>
        </recommendedName>
    </domain>
</protein>
<reference evidence="20 21" key="1">
    <citation type="submission" date="2018-05" db="EMBL/GenBank/DDBJ databases">
        <title>Acuticoccus sediminis sp. nov., isolated from deep-sea sediment of Indian Ocean.</title>
        <authorList>
            <person name="Liu X."/>
            <person name="Lai Q."/>
            <person name="Du Y."/>
            <person name="Sun F."/>
            <person name="Zhang X."/>
            <person name="Wang S."/>
            <person name="Shao Z."/>
        </authorList>
    </citation>
    <scope>NUCLEOTIDE SEQUENCE [LARGE SCALE GENOMIC DNA]</scope>
    <source>
        <strain evidence="20 21">PTG4-2</strain>
    </source>
</reference>
<feature type="binding site" evidence="18">
    <location>
        <position position="332"/>
    </location>
    <ligand>
        <name>UDP-N-acetyl-alpha-D-glucosamine</name>
        <dbReference type="ChEBI" id="CHEBI:57705"/>
    </ligand>
</feature>
<dbReference type="PANTHER" id="PTHR43584:SF3">
    <property type="entry name" value="BIFUNCTIONAL PROTEIN GLMU"/>
    <property type="match status" value="1"/>
</dbReference>
<dbReference type="UniPathway" id="UPA00113">
    <property type="reaction ID" value="UER00532"/>
</dbReference>
<dbReference type="PROSITE" id="PS00101">
    <property type="entry name" value="HEXAPEP_TRANSFERASES"/>
    <property type="match status" value="1"/>
</dbReference>
<organism evidence="20 21">
    <name type="scientific">Acuticoccus sediminis</name>
    <dbReference type="NCBI Taxonomy" id="2184697"/>
    <lineage>
        <taxon>Bacteria</taxon>
        <taxon>Pseudomonadati</taxon>
        <taxon>Pseudomonadota</taxon>
        <taxon>Alphaproteobacteria</taxon>
        <taxon>Hyphomicrobiales</taxon>
        <taxon>Amorphaceae</taxon>
        <taxon>Acuticoccus</taxon>
    </lineage>
</organism>
<dbReference type="PANTHER" id="PTHR43584">
    <property type="entry name" value="NUCLEOTIDYL TRANSFERASE"/>
    <property type="match status" value="1"/>
</dbReference>
<dbReference type="Proteomes" id="UP000249590">
    <property type="component" value="Unassembled WGS sequence"/>
</dbReference>
<dbReference type="GO" id="GO:0009245">
    <property type="term" value="P:lipid A biosynthetic process"/>
    <property type="evidence" value="ECO:0007669"/>
    <property type="project" value="UniProtKB-UniRule"/>
</dbReference>
<comment type="catalytic activity">
    <reaction evidence="16 18">
        <text>N-acetyl-alpha-D-glucosamine 1-phosphate + UTP + H(+) = UDP-N-acetyl-alpha-D-glucosamine + diphosphate</text>
        <dbReference type="Rhea" id="RHEA:13509"/>
        <dbReference type="ChEBI" id="CHEBI:15378"/>
        <dbReference type="ChEBI" id="CHEBI:33019"/>
        <dbReference type="ChEBI" id="CHEBI:46398"/>
        <dbReference type="ChEBI" id="CHEBI:57705"/>
        <dbReference type="ChEBI" id="CHEBI:57776"/>
        <dbReference type="EC" id="2.7.7.23"/>
    </reaction>
</comment>
<evidence type="ECO:0000256" key="5">
    <source>
        <dbReference type="ARBA" id="ARBA00022679"/>
    </source>
</evidence>
<dbReference type="GO" id="GO:0016020">
    <property type="term" value="C:membrane"/>
    <property type="evidence" value="ECO:0007669"/>
    <property type="project" value="GOC"/>
</dbReference>
<keyword evidence="7 18" id="KW-0479">Metal-binding</keyword>
<comment type="similarity">
    <text evidence="2 18">In the C-terminal section; belongs to the transferase hexapeptide repeat family.</text>
</comment>
<evidence type="ECO:0000256" key="2">
    <source>
        <dbReference type="ARBA" id="ARBA00007707"/>
    </source>
</evidence>
<keyword evidence="13 18" id="KW-0012">Acyltransferase</keyword>
<comment type="subcellular location">
    <subcellularLocation>
        <location evidence="1 18">Cytoplasm</location>
    </subcellularLocation>
</comment>
<keyword evidence="5 18" id="KW-0808">Transferase</keyword>
<feature type="binding site" evidence="18">
    <location>
        <position position="358"/>
    </location>
    <ligand>
        <name>UDP-N-acetyl-alpha-D-glucosamine</name>
        <dbReference type="ChEBI" id="CHEBI:57705"/>
    </ligand>
</feature>
<dbReference type="SUPFAM" id="SSF53448">
    <property type="entry name" value="Nucleotide-diphospho-sugar transferases"/>
    <property type="match status" value="1"/>
</dbReference>
<evidence type="ECO:0000256" key="1">
    <source>
        <dbReference type="ARBA" id="ARBA00004496"/>
    </source>
</evidence>
<proteinExistence type="inferred from homology"/>
<sequence length="437" mass="45087">MARTLAVILAAGKGTRMRSGTPKVLHKVGGLPMVDHVLAAAKSAGVERAALVVGAGASWATDRASDALSLHVQTEQMGTAHAVLAAREAFTDDIDAIVVLFGDNPLVTAATIDRMVDRVLGGADLAVLAFRTDAPTGYGRLLLDANGHVRAIREERDATEEERAITLCNSGVMAIRAGAPLDALQAIEANNAKGEYYLTDLVAIGAERGFNMVWEEAPVAEVMGVNDRAQLADAEAVFQQRARSRALETATLIAPETVFFSHDTVVGEDVTIEPNVVFGTGVAIGDGARIYAFTHLVDTVVSPGAAIGPFARSRGGTNVGPGAKIGNFVELKNAALATGVKISHLSYIGDAGVGAEANIGAGTITCNYDGVNKHRTEIGAGAFIGSNSALVAPVSIGEGAFVASGSVIVEDVPADALAIARGRQATKPDRSPLKPKP</sequence>
<evidence type="ECO:0000256" key="13">
    <source>
        <dbReference type="ARBA" id="ARBA00023315"/>
    </source>
</evidence>
<dbReference type="EC" id="2.3.1.157" evidence="18"/>
<dbReference type="HAMAP" id="MF_01631">
    <property type="entry name" value="GlmU"/>
    <property type="match status" value="1"/>
</dbReference>
<dbReference type="InterPro" id="IPR038009">
    <property type="entry name" value="GlmU_C_LbH"/>
</dbReference>
<feature type="binding site" evidence="18">
    <location>
        <position position="361"/>
    </location>
    <ligand>
        <name>acetyl-CoA</name>
        <dbReference type="ChEBI" id="CHEBI:57288"/>
    </ligand>
</feature>
<feature type="binding site" evidence="18">
    <location>
        <position position="103"/>
    </location>
    <ligand>
        <name>Mg(2+)</name>
        <dbReference type="ChEBI" id="CHEBI:18420"/>
    </ligand>
</feature>
<dbReference type="GO" id="GO:0006048">
    <property type="term" value="P:UDP-N-acetylglucosamine biosynthetic process"/>
    <property type="evidence" value="ECO:0007669"/>
    <property type="project" value="UniProtKB-UniPathway"/>
</dbReference>
<dbReference type="AlphaFoldDB" id="A0A8B2NNB4"/>
<evidence type="ECO:0000256" key="6">
    <source>
        <dbReference type="ARBA" id="ARBA00022695"/>
    </source>
</evidence>
<evidence type="ECO:0000256" key="16">
    <source>
        <dbReference type="ARBA" id="ARBA00048493"/>
    </source>
</evidence>
<comment type="catalytic activity">
    <reaction evidence="15 18">
        <text>alpha-D-glucosamine 1-phosphate + acetyl-CoA = N-acetyl-alpha-D-glucosamine 1-phosphate + CoA + H(+)</text>
        <dbReference type="Rhea" id="RHEA:13725"/>
        <dbReference type="ChEBI" id="CHEBI:15378"/>
        <dbReference type="ChEBI" id="CHEBI:57287"/>
        <dbReference type="ChEBI" id="CHEBI:57288"/>
        <dbReference type="ChEBI" id="CHEBI:57776"/>
        <dbReference type="ChEBI" id="CHEBI:58516"/>
        <dbReference type="EC" id="2.3.1.157"/>
    </reaction>
</comment>
<feature type="binding site" evidence="18">
    <location>
        <begin position="78"/>
        <end position="79"/>
    </location>
    <ligand>
        <name>UDP-N-acetyl-alpha-D-glucosamine</name>
        <dbReference type="ChEBI" id="CHEBI:57705"/>
    </ligand>
</feature>
<feature type="binding site" evidence="18">
    <location>
        <position position="73"/>
    </location>
    <ligand>
        <name>UDP-N-acetyl-alpha-D-glucosamine</name>
        <dbReference type="ChEBI" id="CHEBI:57705"/>
    </ligand>
</feature>
<dbReference type="InterPro" id="IPR029044">
    <property type="entry name" value="Nucleotide-diphossugar_trans"/>
</dbReference>
<evidence type="ECO:0000256" key="7">
    <source>
        <dbReference type="ARBA" id="ARBA00022723"/>
    </source>
</evidence>
<keyword evidence="9 18" id="KW-0460">Magnesium</keyword>
<dbReference type="InterPro" id="IPR011004">
    <property type="entry name" value="Trimer_LpxA-like_sf"/>
</dbReference>
<accession>A0A8B2NNB4</accession>
<comment type="caution">
    <text evidence="20">The sequence shown here is derived from an EMBL/GenBank/DDBJ whole genome shotgun (WGS) entry which is preliminary data.</text>
</comment>
<feature type="binding site" evidence="18">
    <location>
        <position position="23"/>
    </location>
    <ligand>
        <name>UDP-N-acetyl-alpha-D-glucosamine</name>
        <dbReference type="ChEBI" id="CHEBI:57705"/>
    </ligand>
</feature>
<feature type="active site" description="Proton acceptor" evidence="18">
    <location>
        <position position="344"/>
    </location>
</feature>
<keyword evidence="8 18" id="KW-0677">Repeat</keyword>
<feature type="binding site" evidence="18">
    <location>
        <position position="226"/>
    </location>
    <ligand>
        <name>UDP-N-acetyl-alpha-D-glucosamine</name>
        <dbReference type="ChEBI" id="CHEBI:57705"/>
    </ligand>
</feature>
<feature type="binding site" evidence="18">
    <location>
        <position position="347"/>
    </location>
    <ligand>
        <name>UDP-N-acetyl-alpha-D-glucosamine</name>
        <dbReference type="ChEBI" id="CHEBI:57705"/>
    </ligand>
</feature>
<dbReference type="Pfam" id="PF00132">
    <property type="entry name" value="Hexapep"/>
    <property type="match status" value="2"/>
</dbReference>
<comment type="cofactor">
    <cofactor evidence="18">
        <name>Mg(2+)</name>
        <dbReference type="ChEBI" id="CHEBI:18420"/>
    </cofactor>
    <text evidence="18">Binds 1 Mg(2+) ion per subunit.</text>
</comment>
<evidence type="ECO:0000256" key="10">
    <source>
        <dbReference type="ARBA" id="ARBA00022960"/>
    </source>
</evidence>
<feature type="binding site" evidence="18">
    <location>
        <position position="139"/>
    </location>
    <ligand>
        <name>UDP-N-acetyl-alpha-D-glucosamine</name>
        <dbReference type="ChEBI" id="CHEBI:57705"/>
    </ligand>
</feature>
<evidence type="ECO:0000256" key="12">
    <source>
        <dbReference type="ARBA" id="ARBA00023268"/>
    </source>
</evidence>
<keyword evidence="11 18" id="KW-0573">Peptidoglycan synthesis</keyword>
<evidence type="ECO:0000256" key="9">
    <source>
        <dbReference type="ARBA" id="ARBA00022842"/>
    </source>
</evidence>
<evidence type="ECO:0000259" key="19">
    <source>
        <dbReference type="Pfam" id="PF12804"/>
    </source>
</evidence>
<feature type="binding site" evidence="18">
    <location>
        <begin position="367"/>
        <end position="368"/>
    </location>
    <ligand>
        <name>acetyl-CoA</name>
        <dbReference type="ChEBI" id="CHEBI:57288"/>
    </ligand>
</feature>
<comment type="subunit">
    <text evidence="18">Homotrimer.</text>
</comment>
<feature type="binding site" evidence="18">
    <location>
        <position position="314"/>
    </location>
    <ligand>
        <name>UDP-N-acetyl-alpha-D-glucosamine</name>
        <dbReference type="ChEBI" id="CHEBI:57705"/>
    </ligand>
</feature>
<dbReference type="CDD" id="cd02540">
    <property type="entry name" value="GT2_GlmU_N_bac"/>
    <property type="match status" value="1"/>
</dbReference>
<dbReference type="Gene3D" id="2.160.10.10">
    <property type="entry name" value="Hexapeptide repeat proteins"/>
    <property type="match status" value="1"/>
</dbReference>
<dbReference type="GO" id="GO:0071555">
    <property type="term" value="P:cell wall organization"/>
    <property type="evidence" value="ECO:0007669"/>
    <property type="project" value="UniProtKB-KW"/>
</dbReference>
<evidence type="ECO:0000256" key="17">
    <source>
        <dbReference type="ARBA" id="ARBA00049628"/>
    </source>
</evidence>
<evidence type="ECO:0000256" key="8">
    <source>
        <dbReference type="ARBA" id="ARBA00022737"/>
    </source>
</evidence>
<evidence type="ECO:0000256" key="14">
    <source>
        <dbReference type="ARBA" id="ARBA00023316"/>
    </source>
</evidence>
<comment type="similarity">
    <text evidence="3 18">In the N-terminal section; belongs to the N-acetylglucosamine-1-phosphate uridyltransferase family.</text>
</comment>
<dbReference type="UniPathway" id="UPA00973"/>
<evidence type="ECO:0000313" key="20">
    <source>
        <dbReference type="EMBL" id="RAI01157.1"/>
    </source>
</evidence>
<dbReference type="GO" id="GO:0000287">
    <property type="term" value="F:magnesium ion binding"/>
    <property type="evidence" value="ECO:0007669"/>
    <property type="project" value="UniProtKB-UniRule"/>
</dbReference>
<dbReference type="Pfam" id="PF12804">
    <property type="entry name" value="NTP_transf_3"/>
    <property type="match status" value="1"/>
</dbReference>
<feature type="domain" description="MobA-like NTP transferase" evidence="19">
    <location>
        <begin position="6"/>
        <end position="157"/>
    </location>
</feature>
<dbReference type="InterPro" id="IPR050065">
    <property type="entry name" value="GlmU-like"/>
</dbReference>
<keyword evidence="10 18" id="KW-0133">Cell shape</keyword>
<dbReference type="GO" id="GO:0003977">
    <property type="term" value="F:UDP-N-acetylglucosamine diphosphorylase activity"/>
    <property type="evidence" value="ECO:0007669"/>
    <property type="project" value="UniProtKB-UniRule"/>
</dbReference>
<feature type="binding site" evidence="18">
    <location>
        <position position="421"/>
    </location>
    <ligand>
        <name>acetyl-CoA</name>
        <dbReference type="ChEBI" id="CHEBI:57288"/>
    </ligand>
</feature>
<comment type="pathway">
    <text evidence="18">Bacterial outer membrane biogenesis; LPS lipid A biosynthesis.</text>
</comment>
<dbReference type="OrthoDB" id="9775031at2"/>
<feature type="region of interest" description="N-acetyltransferase" evidence="18">
    <location>
        <begin position="250"/>
        <end position="437"/>
    </location>
</feature>
<dbReference type="GO" id="GO:0005737">
    <property type="term" value="C:cytoplasm"/>
    <property type="evidence" value="ECO:0007669"/>
    <property type="project" value="UniProtKB-SubCell"/>
</dbReference>
<name>A0A8B2NNB4_9HYPH</name>
<feature type="binding site" evidence="18">
    <location>
        <position position="404"/>
    </location>
    <ligand>
        <name>acetyl-CoA</name>
        <dbReference type="ChEBI" id="CHEBI:57288"/>
    </ligand>
</feature>
<keyword evidence="14 18" id="KW-0961">Cell wall biogenesis/degradation</keyword>
<evidence type="ECO:0000256" key="11">
    <source>
        <dbReference type="ARBA" id="ARBA00022984"/>
    </source>
</evidence>
<dbReference type="InterPro" id="IPR001451">
    <property type="entry name" value="Hexapep"/>
</dbReference>
<feature type="binding site" evidence="18">
    <location>
        <position position="226"/>
    </location>
    <ligand>
        <name>Mg(2+)</name>
        <dbReference type="ChEBI" id="CHEBI:18420"/>
    </ligand>
</feature>
<dbReference type="NCBIfam" id="NF010933">
    <property type="entry name" value="PRK14353.1"/>
    <property type="match status" value="1"/>
</dbReference>
<keyword evidence="12 18" id="KW-0511">Multifunctional enzyme</keyword>
<gene>
    <name evidence="18 20" type="primary">glmU</name>
    <name evidence="20" type="ORF">DLJ53_15050</name>
</gene>
<dbReference type="InterPro" id="IPR018357">
    <property type="entry name" value="Hexapep_transf_CS"/>
</dbReference>
<dbReference type="EMBL" id="QHHQ01000003">
    <property type="protein sequence ID" value="RAI01157.1"/>
    <property type="molecule type" value="Genomic_DNA"/>
</dbReference>
<evidence type="ECO:0000256" key="4">
    <source>
        <dbReference type="ARBA" id="ARBA00022490"/>
    </source>
</evidence>
<dbReference type="CDD" id="cd03353">
    <property type="entry name" value="LbH_GlmU_C"/>
    <property type="match status" value="1"/>
</dbReference>
<feature type="binding site" evidence="18">
    <location>
        <position position="169"/>
    </location>
    <ligand>
        <name>UDP-N-acetyl-alpha-D-glucosamine</name>
        <dbReference type="ChEBI" id="CHEBI:57705"/>
    </ligand>
</feature>
<dbReference type="GO" id="GO:0008360">
    <property type="term" value="P:regulation of cell shape"/>
    <property type="evidence" value="ECO:0007669"/>
    <property type="project" value="UniProtKB-KW"/>
</dbReference>
<dbReference type="RefSeq" id="WP_111347791.1">
    <property type="nucleotide sequence ID" value="NZ_QHHQ01000003.1"/>
</dbReference>
<comment type="caution">
    <text evidence="18">Lacks conserved residue(s) required for the propagation of feature annotation.</text>
</comment>
<evidence type="ECO:0000256" key="15">
    <source>
        <dbReference type="ARBA" id="ARBA00048247"/>
    </source>
</evidence>
<evidence type="ECO:0000256" key="18">
    <source>
        <dbReference type="HAMAP-Rule" id="MF_01631"/>
    </source>
</evidence>
<dbReference type="GO" id="GO:0019134">
    <property type="term" value="F:glucosamine-1-phosphate N-acetyltransferase activity"/>
    <property type="evidence" value="ECO:0007669"/>
    <property type="project" value="UniProtKB-UniRule"/>
</dbReference>
<feature type="binding site" evidence="18">
    <location>
        <position position="386"/>
    </location>
    <ligand>
        <name>acetyl-CoA</name>
        <dbReference type="ChEBI" id="CHEBI:57288"/>
    </ligand>
</feature>
<dbReference type="NCBIfam" id="TIGR01173">
    <property type="entry name" value="glmU"/>
    <property type="match status" value="1"/>
</dbReference>
<comment type="pathway">
    <text evidence="18">Nucleotide-sugar biosynthesis; UDP-N-acetyl-alpha-D-glucosamine biosynthesis; UDP-N-acetyl-alpha-D-glucosamine from N-acetyl-alpha-D-glucosamine 1-phosphate: step 1/1.</text>
</comment>
<dbReference type="EC" id="2.7.7.23" evidence="18"/>
<dbReference type="GO" id="GO:0000902">
    <property type="term" value="P:cell morphogenesis"/>
    <property type="evidence" value="ECO:0007669"/>
    <property type="project" value="UniProtKB-UniRule"/>
</dbReference>
<dbReference type="InterPro" id="IPR005882">
    <property type="entry name" value="Bifunctional_GlmU"/>
</dbReference>
<feature type="binding site" evidence="18">
    <location>
        <position position="154"/>
    </location>
    <ligand>
        <name>UDP-N-acetyl-alpha-D-glucosamine</name>
        <dbReference type="ChEBI" id="CHEBI:57705"/>
    </ligand>
</feature>
<dbReference type="SUPFAM" id="SSF51161">
    <property type="entry name" value="Trimeric LpxA-like enzymes"/>
    <property type="match status" value="1"/>
</dbReference>
<keyword evidence="4 18" id="KW-0963">Cytoplasm</keyword>
<dbReference type="Gene3D" id="3.90.550.10">
    <property type="entry name" value="Spore Coat Polysaccharide Biosynthesis Protein SpsA, Chain A"/>
    <property type="match status" value="1"/>
</dbReference>
<feature type="region of interest" description="Linker" evidence="18">
    <location>
        <begin position="229"/>
        <end position="249"/>
    </location>
</feature>
<dbReference type="InterPro" id="IPR025877">
    <property type="entry name" value="MobA-like_NTP_Trfase"/>
</dbReference>
<evidence type="ECO:0000256" key="3">
    <source>
        <dbReference type="ARBA" id="ARBA00007947"/>
    </source>
</evidence>